<reference evidence="1 2" key="2">
    <citation type="journal article" date="2022" name="Mol. Ecol. Resour.">
        <title>The genomes of chicory, endive, great burdock and yacon provide insights into Asteraceae paleo-polyploidization history and plant inulin production.</title>
        <authorList>
            <person name="Fan W."/>
            <person name="Wang S."/>
            <person name="Wang H."/>
            <person name="Wang A."/>
            <person name="Jiang F."/>
            <person name="Liu H."/>
            <person name="Zhao H."/>
            <person name="Xu D."/>
            <person name="Zhang Y."/>
        </authorList>
    </citation>
    <scope>NUCLEOTIDE SEQUENCE [LARGE SCALE GENOMIC DNA]</scope>
    <source>
        <strain evidence="2">cv. Punajuju</strain>
        <tissue evidence="1">Leaves</tissue>
    </source>
</reference>
<name>A0ACB9D1M8_CICIN</name>
<dbReference type="Proteomes" id="UP001055811">
    <property type="component" value="Linkage Group LG05"/>
</dbReference>
<evidence type="ECO:0000313" key="2">
    <source>
        <dbReference type="Proteomes" id="UP001055811"/>
    </source>
</evidence>
<gene>
    <name evidence="1" type="ORF">L2E82_30773</name>
</gene>
<accession>A0ACB9D1M8</accession>
<reference evidence="2" key="1">
    <citation type="journal article" date="2022" name="Mol. Ecol. Resour.">
        <title>The genomes of chicory, endive, great burdock and yacon provide insights into Asteraceae palaeo-polyploidization history and plant inulin production.</title>
        <authorList>
            <person name="Fan W."/>
            <person name="Wang S."/>
            <person name="Wang H."/>
            <person name="Wang A."/>
            <person name="Jiang F."/>
            <person name="Liu H."/>
            <person name="Zhao H."/>
            <person name="Xu D."/>
            <person name="Zhang Y."/>
        </authorList>
    </citation>
    <scope>NUCLEOTIDE SEQUENCE [LARGE SCALE GENOMIC DNA]</scope>
    <source>
        <strain evidence="2">cv. Punajuju</strain>
    </source>
</reference>
<sequence>MYSARLSKPSNQASKDLSTHICGAHIVAPCPHDGACPLDNTGKYCHLVQRLQRTTSQLAYKARSSTHAVNVRHHRVGESDEPAIYRINDDLQGGIKGIAHITGGGFTDNIPPVFKWIQKAGGIEDGTFNMGIGMVLVVSKEAAKRILNEGESISHSNLAPHHDGKATSAPPDSPSYRNDSVYRKDLDGWNVKPNRTKELASTAIKELNTKELKGKRVRCSTSQAKHKLFIGNVLKSWTLEDIEKVVRKVGPVVNSVELLKDPKNSKRNRGFAFIEYYNHARAEYSRQNMLNPKFKLDDNAPTMSWADPKNAESSASSQVKAVYVKNLPKNVQLVRIQMRVPEYGWTTQKVFHLMNFVVNGCKIVEILPSTVVLFILRKLPPRRVLDQYHPIK</sequence>
<dbReference type="EMBL" id="CM042013">
    <property type="protein sequence ID" value="KAI3740345.1"/>
    <property type="molecule type" value="Genomic_DNA"/>
</dbReference>
<organism evidence="1 2">
    <name type="scientific">Cichorium intybus</name>
    <name type="common">Chicory</name>
    <dbReference type="NCBI Taxonomy" id="13427"/>
    <lineage>
        <taxon>Eukaryota</taxon>
        <taxon>Viridiplantae</taxon>
        <taxon>Streptophyta</taxon>
        <taxon>Embryophyta</taxon>
        <taxon>Tracheophyta</taxon>
        <taxon>Spermatophyta</taxon>
        <taxon>Magnoliopsida</taxon>
        <taxon>eudicotyledons</taxon>
        <taxon>Gunneridae</taxon>
        <taxon>Pentapetalae</taxon>
        <taxon>asterids</taxon>
        <taxon>campanulids</taxon>
        <taxon>Asterales</taxon>
        <taxon>Asteraceae</taxon>
        <taxon>Cichorioideae</taxon>
        <taxon>Cichorieae</taxon>
        <taxon>Cichoriinae</taxon>
        <taxon>Cichorium</taxon>
    </lineage>
</organism>
<protein>
    <submittedName>
        <fullName evidence="1">Uncharacterized protein</fullName>
    </submittedName>
</protein>
<evidence type="ECO:0000313" key="1">
    <source>
        <dbReference type="EMBL" id="KAI3740345.1"/>
    </source>
</evidence>
<proteinExistence type="predicted"/>
<keyword evidence="2" id="KW-1185">Reference proteome</keyword>
<comment type="caution">
    <text evidence="1">The sequence shown here is derived from an EMBL/GenBank/DDBJ whole genome shotgun (WGS) entry which is preliminary data.</text>
</comment>